<protein>
    <submittedName>
        <fullName evidence="1">Uncharacterized protein</fullName>
    </submittedName>
</protein>
<evidence type="ECO:0000313" key="1">
    <source>
        <dbReference type="EMBL" id="CEK97952.1"/>
    </source>
</evidence>
<gene>
    <name evidence="1" type="primary">ORF217364</name>
</gene>
<dbReference type="EMBL" id="HACG01051081">
    <property type="protein sequence ID" value="CEK97952.1"/>
    <property type="molecule type" value="Transcribed_RNA"/>
</dbReference>
<sequence length="57" mass="6832">MFSFSIAHQGIQTLHFNKIMALREIYFSYLTIYFRENVMMDWKTPNQRSTGLKPTVE</sequence>
<accession>A0A0B7BYH0</accession>
<organism evidence="1">
    <name type="scientific">Arion vulgaris</name>
    <dbReference type="NCBI Taxonomy" id="1028688"/>
    <lineage>
        <taxon>Eukaryota</taxon>
        <taxon>Metazoa</taxon>
        <taxon>Spiralia</taxon>
        <taxon>Lophotrochozoa</taxon>
        <taxon>Mollusca</taxon>
        <taxon>Gastropoda</taxon>
        <taxon>Heterobranchia</taxon>
        <taxon>Euthyneura</taxon>
        <taxon>Panpulmonata</taxon>
        <taxon>Eupulmonata</taxon>
        <taxon>Stylommatophora</taxon>
        <taxon>Helicina</taxon>
        <taxon>Arionoidea</taxon>
        <taxon>Arionidae</taxon>
        <taxon>Arion</taxon>
    </lineage>
</organism>
<reference evidence="1" key="1">
    <citation type="submission" date="2014-12" db="EMBL/GenBank/DDBJ databases">
        <title>Insight into the proteome of Arion vulgaris.</title>
        <authorList>
            <person name="Aradska J."/>
            <person name="Bulat T."/>
            <person name="Smidak R."/>
            <person name="Sarate P."/>
            <person name="Gangsoo J."/>
            <person name="Sialana F."/>
            <person name="Bilban M."/>
            <person name="Lubec G."/>
        </authorList>
    </citation>
    <scope>NUCLEOTIDE SEQUENCE</scope>
    <source>
        <tissue evidence="1">Skin</tissue>
    </source>
</reference>
<proteinExistence type="predicted"/>
<dbReference type="AlphaFoldDB" id="A0A0B7BYH0"/>
<name>A0A0B7BYH0_9EUPU</name>